<dbReference type="InterPro" id="IPR046349">
    <property type="entry name" value="C1-like_sf"/>
</dbReference>
<evidence type="ECO:0000313" key="9">
    <source>
        <dbReference type="EMBL" id="KAH8107975.1"/>
    </source>
</evidence>
<feature type="compositionally biased region" description="Polar residues" evidence="5">
    <location>
        <begin position="343"/>
        <end position="357"/>
    </location>
</feature>
<evidence type="ECO:0000313" key="10">
    <source>
        <dbReference type="Proteomes" id="UP000813824"/>
    </source>
</evidence>
<dbReference type="PROSITE" id="PS00478">
    <property type="entry name" value="LIM_DOMAIN_1"/>
    <property type="match status" value="2"/>
</dbReference>
<dbReference type="GO" id="GO:0005096">
    <property type="term" value="F:GTPase activator activity"/>
    <property type="evidence" value="ECO:0007669"/>
    <property type="project" value="UniProtKB-KW"/>
</dbReference>
<feature type="compositionally biased region" description="Polar residues" evidence="5">
    <location>
        <begin position="390"/>
        <end position="400"/>
    </location>
</feature>
<feature type="compositionally biased region" description="Basic and acidic residues" evidence="5">
    <location>
        <begin position="741"/>
        <end position="751"/>
    </location>
</feature>
<dbReference type="OrthoDB" id="79452at2759"/>
<dbReference type="PROSITE" id="PS50081">
    <property type="entry name" value="ZF_DAG_PE_2"/>
    <property type="match status" value="1"/>
</dbReference>
<feature type="compositionally biased region" description="Low complexity" evidence="5">
    <location>
        <begin position="190"/>
        <end position="202"/>
    </location>
</feature>
<dbReference type="InterPro" id="IPR002219">
    <property type="entry name" value="PKC_DAG/PE"/>
</dbReference>
<dbReference type="GO" id="GO:0007165">
    <property type="term" value="P:signal transduction"/>
    <property type="evidence" value="ECO:0007669"/>
    <property type="project" value="InterPro"/>
</dbReference>
<dbReference type="PROSITE" id="PS50238">
    <property type="entry name" value="RHOGAP"/>
    <property type="match status" value="1"/>
</dbReference>
<dbReference type="InterPro" id="IPR008936">
    <property type="entry name" value="Rho_GTPase_activation_prot"/>
</dbReference>
<feature type="compositionally biased region" description="Low complexity" evidence="5">
    <location>
        <begin position="528"/>
        <end position="540"/>
    </location>
</feature>
<keyword evidence="4" id="KW-0440">LIM domain</keyword>
<evidence type="ECO:0000256" key="2">
    <source>
        <dbReference type="ARBA" id="ARBA00022723"/>
    </source>
</evidence>
<evidence type="ECO:0000256" key="5">
    <source>
        <dbReference type="SAM" id="MobiDB-lite"/>
    </source>
</evidence>
<feature type="compositionally biased region" description="Polar residues" evidence="5">
    <location>
        <begin position="203"/>
        <end position="216"/>
    </location>
</feature>
<feature type="domain" description="Phorbol-ester/DAG-type" evidence="7">
    <location>
        <begin position="1207"/>
        <end position="1254"/>
    </location>
</feature>
<evidence type="ECO:0000256" key="1">
    <source>
        <dbReference type="ARBA" id="ARBA00022468"/>
    </source>
</evidence>
<keyword evidence="3 4" id="KW-0862">Zinc</keyword>
<feature type="compositionally biased region" description="Basic and acidic residues" evidence="5">
    <location>
        <begin position="606"/>
        <end position="619"/>
    </location>
</feature>
<dbReference type="PROSITE" id="PS50023">
    <property type="entry name" value="LIM_DOMAIN_2"/>
    <property type="match status" value="1"/>
</dbReference>
<protein>
    <submittedName>
        <fullName evidence="9">RhoGAP-domain-containing protein</fullName>
    </submittedName>
</protein>
<dbReference type="GO" id="GO:0005737">
    <property type="term" value="C:cytoplasm"/>
    <property type="evidence" value="ECO:0007669"/>
    <property type="project" value="TreeGrafter"/>
</dbReference>
<dbReference type="CDD" id="cd00029">
    <property type="entry name" value="C1"/>
    <property type="match status" value="1"/>
</dbReference>
<dbReference type="GO" id="GO:0046872">
    <property type="term" value="F:metal ion binding"/>
    <property type="evidence" value="ECO:0007669"/>
    <property type="project" value="UniProtKB-KW"/>
</dbReference>
<dbReference type="SUPFAM" id="SSF57889">
    <property type="entry name" value="Cysteine-rich domain"/>
    <property type="match status" value="1"/>
</dbReference>
<dbReference type="EMBL" id="JAEVFJ010000001">
    <property type="protein sequence ID" value="KAH8107975.1"/>
    <property type="molecule type" value="Genomic_DNA"/>
</dbReference>
<keyword evidence="1" id="KW-0343">GTPase activation</keyword>
<dbReference type="PANTHER" id="PTHR23176">
    <property type="entry name" value="RHO/RAC/CDC GTPASE-ACTIVATING PROTEIN"/>
    <property type="match status" value="1"/>
</dbReference>
<feature type="compositionally biased region" description="Pro residues" evidence="5">
    <location>
        <begin position="261"/>
        <end position="272"/>
    </location>
</feature>
<dbReference type="CDD" id="cd00159">
    <property type="entry name" value="RhoGAP"/>
    <property type="match status" value="1"/>
</dbReference>
<dbReference type="CDD" id="cd09395">
    <property type="entry name" value="LIM2_Rga"/>
    <property type="match status" value="1"/>
</dbReference>
<dbReference type="InterPro" id="IPR050729">
    <property type="entry name" value="Rho-GAP"/>
</dbReference>
<feature type="compositionally biased region" description="Basic and acidic residues" evidence="5">
    <location>
        <begin position="156"/>
        <end position="183"/>
    </location>
</feature>
<dbReference type="SMART" id="SM00132">
    <property type="entry name" value="LIM"/>
    <property type="match status" value="2"/>
</dbReference>
<keyword evidence="10" id="KW-1185">Reference proteome</keyword>
<feature type="compositionally biased region" description="Low complexity" evidence="5">
    <location>
        <begin position="428"/>
        <end position="437"/>
    </location>
</feature>
<dbReference type="InterPro" id="IPR001781">
    <property type="entry name" value="Znf_LIM"/>
</dbReference>
<feature type="region of interest" description="Disordered" evidence="5">
    <location>
        <begin position="339"/>
        <end position="361"/>
    </location>
</feature>
<feature type="compositionally biased region" description="Acidic residues" evidence="5">
    <location>
        <begin position="571"/>
        <end position="586"/>
    </location>
</feature>
<dbReference type="SMART" id="SM00109">
    <property type="entry name" value="C1"/>
    <property type="match status" value="1"/>
</dbReference>
<feature type="region of interest" description="Disordered" evidence="5">
    <location>
        <begin position="1"/>
        <end position="25"/>
    </location>
</feature>
<name>A0A8K0XV25_9AGAR</name>
<evidence type="ECO:0000256" key="4">
    <source>
        <dbReference type="PROSITE-ProRule" id="PRU00125"/>
    </source>
</evidence>
<feature type="compositionally biased region" description="Low complexity" evidence="5">
    <location>
        <begin position="785"/>
        <end position="795"/>
    </location>
</feature>
<dbReference type="Proteomes" id="UP000813824">
    <property type="component" value="Unassembled WGS sequence"/>
</dbReference>
<feature type="compositionally biased region" description="Polar residues" evidence="5">
    <location>
        <begin position="278"/>
        <end position="292"/>
    </location>
</feature>
<evidence type="ECO:0000259" key="7">
    <source>
        <dbReference type="PROSITE" id="PS50081"/>
    </source>
</evidence>
<evidence type="ECO:0000259" key="6">
    <source>
        <dbReference type="PROSITE" id="PS50023"/>
    </source>
</evidence>
<organism evidence="9 10">
    <name type="scientific">Cristinia sonorae</name>
    <dbReference type="NCBI Taxonomy" id="1940300"/>
    <lineage>
        <taxon>Eukaryota</taxon>
        <taxon>Fungi</taxon>
        <taxon>Dikarya</taxon>
        <taxon>Basidiomycota</taxon>
        <taxon>Agaricomycotina</taxon>
        <taxon>Agaricomycetes</taxon>
        <taxon>Agaricomycetidae</taxon>
        <taxon>Agaricales</taxon>
        <taxon>Pleurotineae</taxon>
        <taxon>Stephanosporaceae</taxon>
        <taxon>Cristinia</taxon>
    </lineage>
</organism>
<dbReference type="Pfam" id="PF00620">
    <property type="entry name" value="RhoGAP"/>
    <property type="match status" value="1"/>
</dbReference>
<dbReference type="Gene3D" id="1.10.555.10">
    <property type="entry name" value="Rho GTPase activation protein"/>
    <property type="match status" value="1"/>
</dbReference>
<feature type="domain" description="Rho-GAP" evidence="8">
    <location>
        <begin position="1278"/>
        <end position="1473"/>
    </location>
</feature>
<dbReference type="Pfam" id="PF00412">
    <property type="entry name" value="LIM"/>
    <property type="match status" value="2"/>
</dbReference>
<keyword evidence="2 4" id="KW-0479">Metal-binding</keyword>
<dbReference type="PANTHER" id="PTHR23176:SF128">
    <property type="entry name" value="RHO GTPASE-ACTIVATING PROTEIN RGD1"/>
    <property type="match status" value="1"/>
</dbReference>
<feature type="region of interest" description="Disordered" evidence="5">
    <location>
        <begin position="720"/>
        <end position="841"/>
    </location>
</feature>
<feature type="domain" description="LIM zinc-binding" evidence="6">
    <location>
        <begin position="89"/>
        <end position="148"/>
    </location>
</feature>
<dbReference type="Gene3D" id="2.10.110.10">
    <property type="entry name" value="Cysteine Rich Protein"/>
    <property type="match status" value="2"/>
</dbReference>
<feature type="compositionally biased region" description="Polar residues" evidence="5">
    <location>
        <begin position="541"/>
        <end position="558"/>
    </location>
</feature>
<dbReference type="SUPFAM" id="SSF48350">
    <property type="entry name" value="GTPase activation domain, GAP"/>
    <property type="match status" value="1"/>
</dbReference>
<dbReference type="SMART" id="SM00324">
    <property type="entry name" value="RhoGAP"/>
    <property type="match status" value="1"/>
</dbReference>
<reference evidence="9" key="1">
    <citation type="journal article" date="2021" name="New Phytol.">
        <title>Evolutionary innovations through gain and loss of genes in the ectomycorrhizal Boletales.</title>
        <authorList>
            <person name="Wu G."/>
            <person name="Miyauchi S."/>
            <person name="Morin E."/>
            <person name="Kuo A."/>
            <person name="Drula E."/>
            <person name="Varga T."/>
            <person name="Kohler A."/>
            <person name="Feng B."/>
            <person name="Cao Y."/>
            <person name="Lipzen A."/>
            <person name="Daum C."/>
            <person name="Hundley H."/>
            <person name="Pangilinan J."/>
            <person name="Johnson J."/>
            <person name="Barry K."/>
            <person name="LaButti K."/>
            <person name="Ng V."/>
            <person name="Ahrendt S."/>
            <person name="Min B."/>
            <person name="Choi I.G."/>
            <person name="Park H."/>
            <person name="Plett J.M."/>
            <person name="Magnuson J."/>
            <person name="Spatafora J.W."/>
            <person name="Nagy L.G."/>
            <person name="Henrissat B."/>
            <person name="Grigoriev I.V."/>
            <person name="Yang Z.L."/>
            <person name="Xu J."/>
            <person name="Martin F.M."/>
        </authorList>
    </citation>
    <scope>NUCLEOTIDE SEQUENCE</scope>
    <source>
        <strain evidence="9">KKN 215</strain>
    </source>
</reference>
<dbReference type="InterPro" id="IPR000198">
    <property type="entry name" value="RhoGAP_dom"/>
</dbReference>
<dbReference type="FunFam" id="2.10.110.10:FF:000160">
    <property type="entry name" value="Signal transducer, putative"/>
    <property type="match status" value="1"/>
</dbReference>
<comment type="caution">
    <text evidence="9">The sequence shown here is derived from an EMBL/GenBank/DDBJ whole genome shotgun (WGS) entry which is preliminary data.</text>
</comment>
<dbReference type="Gene3D" id="3.30.60.20">
    <property type="match status" value="1"/>
</dbReference>
<accession>A0A8K0XV25</accession>
<feature type="region of interest" description="Disordered" evidence="5">
    <location>
        <begin position="373"/>
        <end position="626"/>
    </location>
</feature>
<evidence type="ECO:0000256" key="3">
    <source>
        <dbReference type="ARBA" id="ARBA00022833"/>
    </source>
</evidence>
<dbReference type="PROSITE" id="PS00479">
    <property type="entry name" value="ZF_DAG_PE_1"/>
    <property type="match status" value="1"/>
</dbReference>
<sequence>MLATLPPNPDRSGPMNTVPDDAEPEAENRICPGCKDTVMTEDGGVVVAFGQSFFHVDCFKCAKCNNKVTADTNLLLLSDGSPVCANCSYSCNVCHQPILDEAIMTGDDSYHAHCFNCKVCKKRIDELVFAKTSQGIYCMDCHNERVARSRRHQQRREKEKAQARERAAAANAEMKDTPGKEEASPAQPPSRSTMSPQSLSSSQNGTPISSLRSQGMHSAPRSGDQVPLNTSLRRESVSSMGERVPRSESPARLGHSVSLPQPTPAPQHPPSLTPANGLRQQTLSPQQVSRSATSDHSRSATLPPAYDTIDSLDVTDKTNKTVNKRKSFDDRPLNILLQEAPAASQSNGLAVPNSGSSRAERRRSINPVFAMSFTASEPPPASRSPTASSFNQPSPRSETPPSRVVSPLREHFSPNQGIPHPSTPPPTVSSFNSSLSNNHDHLNGRARSASSGTHPEQAAPRAPLRPVVQLDRVPLRTSSRLDQGEGNSGFTPVSPDSGRRYPDGRLSPVVSSPLRSQKSFDDRPRQGNSSLRNSSSSINLGQTITVPPRNETQPTSPSHRVDVPHGIESGTDSEAEDQSPGDDSNDDLPPMPPPKEAKGTKVGTRRPPELKLGADHEVEVSETMDNSEELDASMVELESYESSPVEQTSHATYIAPALPPIRFSMSGADFSELLKSVGSPTATKSPMTMVKEAVEASETTLKLNTKQIPQEIKKPISTPTSEITIIGSDGSHNDTTPVRRRGNEEDVDHTIRRNRQRSHSPTPQGHGHATSIARSASDFPKRSLDGLSDSSHGSDITPIIDIYTDRGPSASSSRVGLPPRPSLEGRSYSNRDGDGRNGNLDASHRATAAQLRMTSSEGSTVNMNGRMDSGDLVKQRLQEAVSDANSRGVAHVKLNLEFVDAILELLDQRKQQMGDLKKKLDGFKRASQQYMDGLTVAQTEYDAELKARREAEAEVTRLRILLSGQAVQLTAISGETKRQETQRKLSRQMSDDLTVLERSLSKLKVERDLTLAEMDELSATKSSQTIAGDGDNTARLGRALSTRFENIKSQYAHQLLPLTEEREALLREVEDLKASREAFLEETTMLNARNEELAQLNAQYIRRLEQVSALASQHQDRISESSHDMRPDPTAEKLRMLQNLTASLSSSTLALTDESNDTKVNRVHNIADIPTPQQKTLKFPKWGASKAPKENVPLALPDLTKGKQRMEHSFQQVSVLRPQRCDHCGDKMWGSQLRCSHCNIALHTRCVHHIHLQCTHPGDILPLPVSNPPSMIPSMFGRDLAEQVRADSKDGQRFVPMIVDKCIDAVDFHGLEYEGIYRKTGGTRLCKIITSLFERGEYDAFDLRDEEEFNDICSITSVLKNYFRQLPNPLFTFALHDKFIEAANVKEPDQKTEAMRALVSELPTEHYYTARALMLHLSRVRDHSEVNLMHARNLGVVFGPTLMRHPDATKEFSDMAGKALSVEWLVDHAEAIFDNGEEY</sequence>
<evidence type="ECO:0000259" key="8">
    <source>
        <dbReference type="PROSITE" id="PS50238"/>
    </source>
</evidence>
<gene>
    <name evidence="9" type="ORF">BXZ70DRAFT_26177</name>
</gene>
<proteinExistence type="predicted"/>
<dbReference type="FunFam" id="1.10.555.10:FF:000043">
    <property type="entry name" value="Rho GTPase activator Rga"/>
    <property type="match status" value="1"/>
</dbReference>
<feature type="region of interest" description="Disordered" evidence="5">
    <location>
        <begin position="148"/>
        <end position="318"/>
    </location>
</feature>